<organism evidence="1">
    <name type="scientific">Macaca fascicularis</name>
    <name type="common">Crab-eating macaque</name>
    <name type="synonym">Cynomolgus monkey</name>
    <dbReference type="NCBI Taxonomy" id="9541"/>
    <lineage>
        <taxon>Eukaryota</taxon>
        <taxon>Metazoa</taxon>
        <taxon>Chordata</taxon>
        <taxon>Craniata</taxon>
        <taxon>Vertebrata</taxon>
        <taxon>Euteleostomi</taxon>
        <taxon>Mammalia</taxon>
        <taxon>Eutheria</taxon>
        <taxon>Euarchontoglires</taxon>
        <taxon>Primates</taxon>
        <taxon>Haplorrhini</taxon>
        <taxon>Catarrhini</taxon>
        <taxon>Cercopithecidae</taxon>
        <taxon>Cercopithecinae</taxon>
        <taxon>Macaca</taxon>
    </lineage>
</organism>
<dbReference type="AlphaFoldDB" id="I7GID7"/>
<protein>
    <submittedName>
        <fullName evidence="1">Macaca fascicularis brain cDNA clone: QflA-19151, similar to human myosin VA (heavy polypeptide 12, myoxin) (MYO5A), mRNA, RefSeq: NM_000259.1</fullName>
    </submittedName>
</protein>
<proteinExistence type="evidence at transcript level"/>
<sequence length="91" mass="9615">MLSFCAEPRQQPSFKSTGACLWSAGGTRLDELPLLFFSLTCEASWPEIGIARYSVSTKQSSFKSESGAGWPAHTTRGACMPSSTFSAASGG</sequence>
<name>I7GID7_MACFA</name>
<dbReference type="EMBL" id="AB172666">
    <property type="protein sequence ID" value="BAE89728.1"/>
    <property type="molecule type" value="mRNA"/>
</dbReference>
<reference evidence="1" key="1">
    <citation type="journal article" date="2007" name="PLoS Biol.">
        <title>Rate of evolution in brain-expressed genes in humans and other primates.</title>
        <authorList>
            <person name="Wang H.-Y."/>
            <person name="Chien H.-C."/>
            <person name="Osada N."/>
            <person name="Hashimoto K."/>
            <person name="Sugano S."/>
            <person name="Gojobori T."/>
            <person name="Chou C.-K."/>
            <person name="Tsai S.-F."/>
            <person name="Wu C.-I."/>
            <person name="Shen C.-K.J."/>
        </authorList>
    </citation>
    <scope>NUCLEOTIDE SEQUENCE</scope>
</reference>
<evidence type="ECO:0000313" key="1">
    <source>
        <dbReference type="EMBL" id="BAE89728.1"/>
    </source>
</evidence>
<accession>I7GID7</accession>